<dbReference type="Proteomes" id="UP001055811">
    <property type="component" value="Linkage Group LG06"/>
</dbReference>
<comment type="caution">
    <text evidence="1">The sequence shown here is derived from an EMBL/GenBank/DDBJ whole genome shotgun (WGS) entry which is preliminary data.</text>
</comment>
<proteinExistence type="predicted"/>
<protein>
    <submittedName>
        <fullName evidence="1">Uncharacterized protein</fullName>
    </submittedName>
</protein>
<reference evidence="1 2" key="2">
    <citation type="journal article" date="2022" name="Mol. Ecol. Resour.">
        <title>The genomes of chicory, endive, great burdock and yacon provide insights into Asteraceae paleo-polyploidization history and plant inulin production.</title>
        <authorList>
            <person name="Fan W."/>
            <person name="Wang S."/>
            <person name="Wang H."/>
            <person name="Wang A."/>
            <person name="Jiang F."/>
            <person name="Liu H."/>
            <person name="Zhao H."/>
            <person name="Xu D."/>
            <person name="Zhang Y."/>
        </authorList>
    </citation>
    <scope>NUCLEOTIDE SEQUENCE [LARGE SCALE GENOMIC DNA]</scope>
    <source>
        <strain evidence="2">cv. Punajuju</strain>
        <tissue evidence="1">Leaves</tissue>
    </source>
</reference>
<sequence length="230" mass="25897">MHQLIVLKLFARVARFSRDGNKNGKAPNQSNRLFDKEKCVRLPSVSFVDVVKGGVRDKMVKTEKTKQEEQEPIKSDREHVGAQEVEGRLFSPSCLKGSDEPTSEGDDAEEDDEDMTYSEEDDLAEQSDEVASEWGTDLEVEDYSGEVGEYSGETEVEESPDKVTREGGNPRMLSDHDENPRMLSDRDVNPVVPDTVFEKGFIAFNERNEEKRGQNVLVDEAIEIDHPSIT</sequence>
<organism evidence="1 2">
    <name type="scientific">Cichorium intybus</name>
    <name type="common">Chicory</name>
    <dbReference type="NCBI Taxonomy" id="13427"/>
    <lineage>
        <taxon>Eukaryota</taxon>
        <taxon>Viridiplantae</taxon>
        <taxon>Streptophyta</taxon>
        <taxon>Embryophyta</taxon>
        <taxon>Tracheophyta</taxon>
        <taxon>Spermatophyta</taxon>
        <taxon>Magnoliopsida</taxon>
        <taxon>eudicotyledons</taxon>
        <taxon>Gunneridae</taxon>
        <taxon>Pentapetalae</taxon>
        <taxon>asterids</taxon>
        <taxon>campanulids</taxon>
        <taxon>Asterales</taxon>
        <taxon>Asteraceae</taxon>
        <taxon>Cichorioideae</taxon>
        <taxon>Cichorieae</taxon>
        <taxon>Cichoriinae</taxon>
        <taxon>Cichorium</taxon>
    </lineage>
</organism>
<accession>A0ACB9BQU4</accession>
<reference evidence="2" key="1">
    <citation type="journal article" date="2022" name="Mol. Ecol. Resour.">
        <title>The genomes of chicory, endive, great burdock and yacon provide insights into Asteraceae palaeo-polyploidization history and plant inulin production.</title>
        <authorList>
            <person name="Fan W."/>
            <person name="Wang S."/>
            <person name="Wang H."/>
            <person name="Wang A."/>
            <person name="Jiang F."/>
            <person name="Liu H."/>
            <person name="Zhao H."/>
            <person name="Xu D."/>
            <person name="Zhang Y."/>
        </authorList>
    </citation>
    <scope>NUCLEOTIDE SEQUENCE [LARGE SCALE GENOMIC DNA]</scope>
    <source>
        <strain evidence="2">cv. Punajuju</strain>
    </source>
</reference>
<name>A0ACB9BQU4_CICIN</name>
<keyword evidence="2" id="KW-1185">Reference proteome</keyword>
<evidence type="ECO:0000313" key="1">
    <source>
        <dbReference type="EMBL" id="KAI3724362.1"/>
    </source>
</evidence>
<dbReference type="EMBL" id="CM042014">
    <property type="protein sequence ID" value="KAI3724362.1"/>
    <property type="molecule type" value="Genomic_DNA"/>
</dbReference>
<gene>
    <name evidence="1" type="ORF">L2E82_36134</name>
</gene>
<evidence type="ECO:0000313" key="2">
    <source>
        <dbReference type="Proteomes" id="UP001055811"/>
    </source>
</evidence>